<protein>
    <submittedName>
        <fullName evidence="2">Uncharacterized protein</fullName>
    </submittedName>
</protein>
<organism evidence="2 3">
    <name type="scientific">Luteimonas notoginsengisoli</name>
    <dbReference type="NCBI Taxonomy" id="1578200"/>
    <lineage>
        <taxon>Bacteria</taxon>
        <taxon>Pseudomonadati</taxon>
        <taxon>Pseudomonadota</taxon>
        <taxon>Gammaproteobacteria</taxon>
        <taxon>Lysobacterales</taxon>
        <taxon>Lysobacteraceae</taxon>
        <taxon>Luteimonas</taxon>
    </lineage>
</organism>
<reference evidence="3" key="1">
    <citation type="journal article" date="2019" name="Int. J. Syst. Evol. Microbiol.">
        <title>The Global Catalogue of Microorganisms (GCM) 10K type strain sequencing project: providing services to taxonomists for standard genome sequencing and annotation.</title>
        <authorList>
            <consortium name="The Broad Institute Genomics Platform"/>
            <consortium name="The Broad Institute Genome Sequencing Center for Infectious Disease"/>
            <person name="Wu L."/>
            <person name="Ma J."/>
        </authorList>
    </citation>
    <scope>NUCLEOTIDE SEQUENCE [LARGE SCALE GENOMIC DNA]</scope>
    <source>
        <strain evidence="3">KCTC 42211</strain>
    </source>
</reference>
<evidence type="ECO:0000313" key="2">
    <source>
        <dbReference type="EMBL" id="MFC3659395.1"/>
    </source>
</evidence>
<dbReference type="Proteomes" id="UP001595724">
    <property type="component" value="Unassembled WGS sequence"/>
</dbReference>
<feature type="transmembrane region" description="Helical" evidence="1">
    <location>
        <begin position="22"/>
        <end position="40"/>
    </location>
</feature>
<keyword evidence="1" id="KW-1133">Transmembrane helix</keyword>
<gene>
    <name evidence="2" type="ORF">ACFOM9_04780</name>
</gene>
<feature type="transmembrane region" description="Helical" evidence="1">
    <location>
        <begin position="46"/>
        <end position="65"/>
    </location>
</feature>
<sequence>MFALLVGAALWFRRRGDIPKRLMLLACVGLLTAPIARIPLPLLQQGGMVAFFLITAALVLACVAWDTIARRRLHPAFAWGAALVAVSRPLRLALSQTSQWQAFASRLAG</sequence>
<proteinExistence type="predicted"/>
<dbReference type="EMBL" id="JBHRYF010000001">
    <property type="protein sequence ID" value="MFC3659395.1"/>
    <property type="molecule type" value="Genomic_DNA"/>
</dbReference>
<keyword evidence="1" id="KW-0472">Membrane</keyword>
<name>A0ABV7URY3_9GAMM</name>
<evidence type="ECO:0000313" key="3">
    <source>
        <dbReference type="Proteomes" id="UP001595724"/>
    </source>
</evidence>
<comment type="caution">
    <text evidence="2">The sequence shown here is derived from an EMBL/GenBank/DDBJ whole genome shotgun (WGS) entry which is preliminary data.</text>
</comment>
<accession>A0ABV7URY3</accession>
<keyword evidence="3" id="KW-1185">Reference proteome</keyword>
<dbReference type="RefSeq" id="WP_386706699.1">
    <property type="nucleotide sequence ID" value="NZ_JBHRYF010000001.1"/>
</dbReference>
<keyword evidence="1" id="KW-0812">Transmembrane</keyword>
<evidence type="ECO:0000256" key="1">
    <source>
        <dbReference type="SAM" id="Phobius"/>
    </source>
</evidence>